<dbReference type="InterPro" id="IPR024956">
    <property type="entry name" value="tRNAHis_GuaTrfase_cat"/>
</dbReference>
<dbReference type="Proteomes" id="UP000559027">
    <property type="component" value="Unassembled WGS sequence"/>
</dbReference>
<comment type="similarity">
    <text evidence="3">Belongs to the tRNA(His) guanylyltransferase family.</text>
</comment>
<dbReference type="Gene3D" id="3.30.70.3000">
    <property type="match status" value="2"/>
</dbReference>
<evidence type="ECO:0000256" key="14">
    <source>
        <dbReference type="ARBA" id="ARBA00047281"/>
    </source>
</evidence>
<evidence type="ECO:0000259" key="16">
    <source>
        <dbReference type="Pfam" id="PF04446"/>
    </source>
</evidence>
<evidence type="ECO:0000256" key="5">
    <source>
        <dbReference type="ARBA" id="ARBA00015443"/>
    </source>
</evidence>
<dbReference type="FunFam" id="3.30.70.3000:FF:000001">
    <property type="entry name" value="tRNA(His) guanylyltransferase"/>
    <property type="match status" value="1"/>
</dbReference>
<dbReference type="EMBL" id="JAACJO010000004">
    <property type="protein sequence ID" value="KAF5359106.1"/>
    <property type="molecule type" value="Genomic_DNA"/>
</dbReference>
<reference evidence="18 19" key="1">
    <citation type="journal article" date="2020" name="ISME J.">
        <title>Uncovering the hidden diversity of litter-decomposition mechanisms in mushroom-forming fungi.</title>
        <authorList>
            <person name="Floudas D."/>
            <person name="Bentzer J."/>
            <person name="Ahren D."/>
            <person name="Johansson T."/>
            <person name="Persson P."/>
            <person name="Tunlid A."/>
        </authorList>
    </citation>
    <scope>NUCLEOTIDE SEQUENCE [LARGE SCALE GENOMIC DNA]</scope>
    <source>
        <strain evidence="18 19">CBS 146.42</strain>
    </source>
</reference>
<feature type="region of interest" description="Disordered" evidence="15">
    <location>
        <begin position="291"/>
        <end position="363"/>
    </location>
</feature>
<dbReference type="Pfam" id="PF04446">
    <property type="entry name" value="Thg1"/>
    <property type="match status" value="1"/>
</dbReference>
<dbReference type="OrthoDB" id="62560at2759"/>
<comment type="catalytic activity">
    <reaction evidence="14">
        <text>a 5'-end ribonucleotide-tRNA(His) + GTP + ATP + H2O = a 5'-end phospho-guanosine-ribonucleotide-tRNA(His) + AMP + 2 diphosphate + H(+)</text>
        <dbReference type="Rhea" id="RHEA:54564"/>
        <dbReference type="Rhea" id="RHEA-COMP:14193"/>
        <dbReference type="Rhea" id="RHEA-COMP:14917"/>
        <dbReference type="ChEBI" id="CHEBI:15377"/>
        <dbReference type="ChEBI" id="CHEBI:15378"/>
        <dbReference type="ChEBI" id="CHEBI:30616"/>
        <dbReference type="ChEBI" id="CHEBI:33019"/>
        <dbReference type="ChEBI" id="CHEBI:37565"/>
        <dbReference type="ChEBI" id="CHEBI:138282"/>
        <dbReference type="ChEBI" id="CHEBI:141847"/>
        <dbReference type="ChEBI" id="CHEBI:456215"/>
        <dbReference type="EC" id="2.7.7.79"/>
    </reaction>
</comment>
<dbReference type="GO" id="GO:0005525">
    <property type="term" value="F:GTP binding"/>
    <property type="evidence" value="ECO:0007669"/>
    <property type="project" value="UniProtKB-KW"/>
</dbReference>
<evidence type="ECO:0000256" key="13">
    <source>
        <dbReference type="ARBA" id="ARBA00032480"/>
    </source>
</evidence>
<evidence type="ECO:0000256" key="2">
    <source>
        <dbReference type="ARBA" id="ARBA00002939"/>
    </source>
</evidence>
<evidence type="ECO:0000256" key="6">
    <source>
        <dbReference type="ARBA" id="ARBA00022679"/>
    </source>
</evidence>
<dbReference type="GO" id="GO:0008193">
    <property type="term" value="F:tRNA guanylyltransferase activity"/>
    <property type="evidence" value="ECO:0007669"/>
    <property type="project" value="UniProtKB-EC"/>
</dbReference>
<keyword evidence="12" id="KW-0342">GTP-binding</keyword>
<feature type="compositionally biased region" description="Basic residues" evidence="15">
    <location>
        <begin position="350"/>
        <end position="363"/>
    </location>
</feature>
<proteinExistence type="inferred from homology"/>
<keyword evidence="6" id="KW-0808">Transferase</keyword>
<evidence type="ECO:0000256" key="1">
    <source>
        <dbReference type="ARBA" id="ARBA00001946"/>
    </source>
</evidence>
<dbReference type="GO" id="GO:0000287">
    <property type="term" value="F:magnesium ion binding"/>
    <property type="evidence" value="ECO:0007669"/>
    <property type="project" value="InterPro"/>
</dbReference>
<evidence type="ECO:0000313" key="18">
    <source>
        <dbReference type="EMBL" id="KAF5359106.1"/>
    </source>
</evidence>
<evidence type="ECO:0000256" key="7">
    <source>
        <dbReference type="ARBA" id="ARBA00022694"/>
    </source>
</evidence>
<evidence type="ECO:0000256" key="3">
    <source>
        <dbReference type="ARBA" id="ARBA00010113"/>
    </source>
</evidence>
<keyword evidence="19" id="KW-1185">Reference proteome</keyword>
<evidence type="ECO:0000313" key="19">
    <source>
        <dbReference type="Proteomes" id="UP000559027"/>
    </source>
</evidence>
<dbReference type="InterPro" id="IPR025845">
    <property type="entry name" value="Thg1_C_dom"/>
</dbReference>
<evidence type="ECO:0000256" key="4">
    <source>
        <dbReference type="ARBA" id="ARBA00012511"/>
    </source>
</evidence>
<evidence type="ECO:0000256" key="12">
    <source>
        <dbReference type="ARBA" id="ARBA00023134"/>
    </source>
</evidence>
<keyword evidence="10" id="KW-0547">Nucleotide-binding</keyword>
<gene>
    <name evidence="18" type="ORF">D9756_002965</name>
</gene>
<evidence type="ECO:0000256" key="11">
    <source>
        <dbReference type="ARBA" id="ARBA00022842"/>
    </source>
</evidence>
<keyword evidence="9" id="KW-0479">Metal-binding</keyword>
<dbReference type="EC" id="2.7.7.79" evidence="4"/>
<comment type="cofactor">
    <cofactor evidence="1">
        <name>Mg(2+)</name>
        <dbReference type="ChEBI" id="CHEBI:18420"/>
    </cofactor>
</comment>
<keyword evidence="7" id="KW-0819">tRNA processing</keyword>
<sequence>MANSKYAYVRNFELPDPLLPGTFLVFRLDGHSFHRFSDAHEFAKPNDVRALQLMDHAARDTMELYPDIVLAFGDFLLKKSTSIYNRRQSKIVSTLTSQFTSSYVFYWPRYFPNTPLQYPPSFDGRIVLYPTEKVVTDYFAWRQADTHINNLYNTTFWALVQQGGQTPAEAHATLRGTFSKDKNEILFSRFNINYNTIDSRFRKGSILVREEVDDDVLPLDVKIQASGEHVPQHSGSPSRAKSPRSGAIDAPGTSVPAPVLVSSDPSNMTKETIDFVDHDLVPKSLVSHEPYSASVVSSGHQSNDQPISTSNPDNSESNESSIPVPTSEVHNQEPTQTITRSTTTQPTQKGKSKSKAKSKSKSKVTRIVLLHCDIIHEEFWSNRPELLSD</sequence>
<keyword evidence="11" id="KW-0460">Magnesium</keyword>
<feature type="compositionally biased region" description="Low complexity" evidence="15">
    <location>
        <begin position="332"/>
        <end position="349"/>
    </location>
</feature>
<dbReference type="InterPro" id="IPR007537">
    <property type="entry name" value="tRNAHis_GuaTrfase_Thg1"/>
</dbReference>
<feature type="compositionally biased region" description="Polar residues" evidence="15">
    <location>
        <begin position="294"/>
        <end position="307"/>
    </location>
</feature>
<dbReference type="Pfam" id="PF14413">
    <property type="entry name" value="Thg1C"/>
    <property type="match status" value="1"/>
</dbReference>
<evidence type="ECO:0000256" key="10">
    <source>
        <dbReference type="ARBA" id="ARBA00022741"/>
    </source>
</evidence>
<organism evidence="18 19">
    <name type="scientific">Leucocoprinus leucothites</name>
    <dbReference type="NCBI Taxonomy" id="201217"/>
    <lineage>
        <taxon>Eukaryota</taxon>
        <taxon>Fungi</taxon>
        <taxon>Dikarya</taxon>
        <taxon>Basidiomycota</taxon>
        <taxon>Agaricomycotina</taxon>
        <taxon>Agaricomycetes</taxon>
        <taxon>Agaricomycetidae</taxon>
        <taxon>Agaricales</taxon>
        <taxon>Agaricineae</taxon>
        <taxon>Agaricaceae</taxon>
        <taxon>Leucocoprinus</taxon>
    </lineage>
</organism>
<feature type="region of interest" description="Disordered" evidence="15">
    <location>
        <begin position="226"/>
        <end position="265"/>
    </location>
</feature>
<feature type="domain" description="tRNAHis guanylyltransferase catalytic" evidence="16">
    <location>
        <begin position="6"/>
        <end position="130"/>
    </location>
</feature>
<accession>A0A8H5LJ01</accession>
<comment type="caution">
    <text evidence="18">The sequence shown here is derived from an EMBL/GenBank/DDBJ whole genome shotgun (WGS) entry which is preliminary data.</text>
</comment>
<evidence type="ECO:0000256" key="8">
    <source>
        <dbReference type="ARBA" id="ARBA00022695"/>
    </source>
</evidence>
<evidence type="ECO:0000256" key="9">
    <source>
        <dbReference type="ARBA" id="ARBA00022723"/>
    </source>
</evidence>
<dbReference type="GO" id="GO:0006400">
    <property type="term" value="P:tRNA modification"/>
    <property type="evidence" value="ECO:0007669"/>
    <property type="project" value="InterPro"/>
</dbReference>
<evidence type="ECO:0000259" key="17">
    <source>
        <dbReference type="Pfam" id="PF14413"/>
    </source>
</evidence>
<name>A0A8H5LJ01_9AGAR</name>
<dbReference type="AlphaFoldDB" id="A0A8H5LJ01"/>
<feature type="compositionally biased region" description="Low complexity" evidence="15">
    <location>
        <begin position="308"/>
        <end position="321"/>
    </location>
</feature>
<comment type="function">
    <text evidence="2">Adds a GMP to the 5'-end of tRNA(His) after transcription and RNase P cleavage.</text>
</comment>
<feature type="domain" description="Thg1 C-terminal" evidence="17">
    <location>
        <begin position="134"/>
        <end position="216"/>
    </location>
</feature>
<keyword evidence="8" id="KW-0548">Nucleotidyltransferase</keyword>
<dbReference type="InterPro" id="IPR038469">
    <property type="entry name" value="tRNAHis_GuaTrfase_Thg1_sf"/>
</dbReference>
<protein>
    <recommendedName>
        <fullName evidence="5">tRNA(His) guanylyltransferase</fullName>
        <ecNumber evidence="4">2.7.7.79</ecNumber>
    </recommendedName>
    <alternativeName>
        <fullName evidence="13">tRNA-histidine guanylyltransferase</fullName>
    </alternativeName>
</protein>
<dbReference type="PANTHER" id="PTHR12729">
    <property type="entry name" value="TRNA(HIS) GUANYLYLTRANSFERASE-RELATED"/>
    <property type="match status" value="1"/>
</dbReference>
<dbReference type="PANTHER" id="PTHR12729:SF6">
    <property type="entry name" value="TRNA(HIS) GUANYLYLTRANSFERASE-RELATED"/>
    <property type="match status" value="1"/>
</dbReference>
<evidence type="ECO:0000256" key="15">
    <source>
        <dbReference type="SAM" id="MobiDB-lite"/>
    </source>
</evidence>